<organism evidence="2">
    <name type="scientific">Noctiluca scintillans</name>
    <name type="common">Sea sparkle</name>
    <name type="synonym">Red tide dinoflagellate</name>
    <dbReference type="NCBI Taxonomy" id="2966"/>
    <lineage>
        <taxon>Eukaryota</taxon>
        <taxon>Sar</taxon>
        <taxon>Alveolata</taxon>
        <taxon>Dinophyceae</taxon>
        <taxon>Noctilucales</taxon>
        <taxon>Noctilucaceae</taxon>
        <taxon>Noctiluca</taxon>
    </lineage>
</organism>
<proteinExistence type="predicted"/>
<protein>
    <recommendedName>
        <fullName evidence="1">MOSC domain-containing protein</fullName>
    </recommendedName>
</protein>
<dbReference type="SUPFAM" id="SSF50800">
    <property type="entry name" value="PK beta-barrel domain-like"/>
    <property type="match status" value="1"/>
</dbReference>
<sequence>MRLVKASGSPGTGEAPISGPHFANVPSTLLLVSTASLTEFGRVCGLPVPADRFRANLEVDINPPFAEMEWPLGSGVQVGRVAFEAAGHCVRCQAVDVDPEAGSASKPSLLSALATMQQSDGKGPTFGVLVRATEMAQEIASQELPMLKVGDAVCTR</sequence>
<evidence type="ECO:0000313" key="2">
    <source>
        <dbReference type="EMBL" id="CAD8838972.1"/>
    </source>
</evidence>
<gene>
    <name evidence="2" type="ORF">NSCI0253_LOCUS13320</name>
</gene>
<feature type="domain" description="MOSC" evidence="1">
    <location>
        <begin position="1"/>
        <end position="156"/>
    </location>
</feature>
<dbReference type="GO" id="GO:0030170">
    <property type="term" value="F:pyridoxal phosphate binding"/>
    <property type="evidence" value="ECO:0007669"/>
    <property type="project" value="InterPro"/>
</dbReference>
<dbReference type="Pfam" id="PF03473">
    <property type="entry name" value="MOSC"/>
    <property type="match status" value="1"/>
</dbReference>
<dbReference type="GO" id="GO:0030151">
    <property type="term" value="F:molybdenum ion binding"/>
    <property type="evidence" value="ECO:0007669"/>
    <property type="project" value="InterPro"/>
</dbReference>
<evidence type="ECO:0000259" key="1">
    <source>
        <dbReference type="PROSITE" id="PS51340"/>
    </source>
</evidence>
<accession>A0A7S1A1S0</accession>
<reference evidence="2" key="1">
    <citation type="submission" date="2021-01" db="EMBL/GenBank/DDBJ databases">
        <authorList>
            <person name="Corre E."/>
            <person name="Pelletier E."/>
            <person name="Niang G."/>
            <person name="Scheremetjew M."/>
            <person name="Finn R."/>
            <person name="Kale V."/>
            <person name="Holt S."/>
            <person name="Cochrane G."/>
            <person name="Meng A."/>
            <person name="Brown T."/>
            <person name="Cohen L."/>
        </authorList>
    </citation>
    <scope>NUCLEOTIDE SEQUENCE</scope>
</reference>
<dbReference type="InterPro" id="IPR005302">
    <property type="entry name" value="MoCF_Sase_C"/>
</dbReference>
<dbReference type="EMBL" id="HBFQ01019019">
    <property type="protein sequence ID" value="CAD8838972.1"/>
    <property type="molecule type" value="Transcribed_RNA"/>
</dbReference>
<dbReference type="AlphaFoldDB" id="A0A7S1A1S0"/>
<dbReference type="InterPro" id="IPR011037">
    <property type="entry name" value="Pyrv_Knase-like_insert_dom_sf"/>
</dbReference>
<dbReference type="PROSITE" id="PS51340">
    <property type="entry name" value="MOSC"/>
    <property type="match status" value="1"/>
</dbReference>
<name>A0A7S1A1S0_NOCSC</name>
<dbReference type="GO" id="GO:0003824">
    <property type="term" value="F:catalytic activity"/>
    <property type="evidence" value="ECO:0007669"/>
    <property type="project" value="InterPro"/>
</dbReference>